<name>A0A8C5RSN2_LATLA</name>
<dbReference type="GO" id="GO:0061630">
    <property type="term" value="F:ubiquitin protein ligase activity"/>
    <property type="evidence" value="ECO:0007669"/>
    <property type="project" value="TreeGrafter"/>
</dbReference>
<dbReference type="GO" id="GO:0008270">
    <property type="term" value="F:zinc ion binding"/>
    <property type="evidence" value="ECO:0007669"/>
    <property type="project" value="UniProtKB-KW"/>
</dbReference>
<evidence type="ECO:0000256" key="2">
    <source>
        <dbReference type="ARBA" id="ARBA00022771"/>
    </source>
</evidence>
<evidence type="ECO:0000313" key="7">
    <source>
        <dbReference type="Proteomes" id="UP000694406"/>
    </source>
</evidence>
<protein>
    <recommendedName>
        <fullName evidence="5">RING-type domain-containing protein</fullName>
    </recommendedName>
</protein>
<organism evidence="6 7">
    <name type="scientific">Laticauda laticaudata</name>
    <name type="common">Blue-ringed sea krait</name>
    <name type="synonym">Blue-lipped sea krait</name>
    <dbReference type="NCBI Taxonomy" id="8630"/>
    <lineage>
        <taxon>Eukaryota</taxon>
        <taxon>Metazoa</taxon>
        <taxon>Chordata</taxon>
        <taxon>Craniata</taxon>
        <taxon>Vertebrata</taxon>
        <taxon>Euteleostomi</taxon>
        <taxon>Lepidosauria</taxon>
        <taxon>Squamata</taxon>
        <taxon>Bifurcata</taxon>
        <taxon>Unidentata</taxon>
        <taxon>Episquamata</taxon>
        <taxon>Toxicofera</taxon>
        <taxon>Serpentes</taxon>
        <taxon>Colubroidea</taxon>
        <taxon>Elapidae</taxon>
        <taxon>Laticaudinae</taxon>
        <taxon>Laticauda</taxon>
    </lineage>
</organism>
<feature type="domain" description="RING-type" evidence="5">
    <location>
        <begin position="14"/>
        <end position="63"/>
    </location>
</feature>
<dbReference type="AlphaFoldDB" id="A0A8C5RSN2"/>
<dbReference type="GeneTree" id="ENSGT00960000190875"/>
<dbReference type="Pfam" id="PF14634">
    <property type="entry name" value="zf-RING_5"/>
    <property type="match status" value="1"/>
</dbReference>
<dbReference type="Proteomes" id="UP000694406">
    <property type="component" value="Unplaced"/>
</dbReference>
<reference evidence="6" key="2">
    <citation type="submission" date="2025-09" db="UniProtKB">
        <authorList>
            <consortium name="Ensembl"/>
        </authorList>
    </citation>
    <scope>IDENTIFICATION</scope>
</reference>
<evidence type="ECO:0000259" key="5">
    <source>
        <dbReference type="PROSITE" id="PS50089"/>
    </source>
</evidence>
<dbReference type="PROSITE" id="PS00518">
    <property type="entry name" value="ZF_RING_1"/>
    <property type="match status" value="1"/>
</dbReference>
<dbReference type="SMART" id="SM00184">
    <property type="entry name" value="RING"/>
    <property type="match status" value="1"/>
</dbReference>
<dbReference type="Ensembl" id="ENSLLTT00000007211.1">
    <property type="protein sequence ID" value="ENSLLTP00000006943.1"/>
    <property type="gene ID" value="ENSLLTG00000005303.1"/>
</dbReference>
<accession>A0A8C5RSN2</accession>
<evidence type="ECO:0000256" key="1">
    <source>
        <dbReference type="ARBA" id="ARBA00022723"/>
    </source>
</evidence>
<evidence type="ECO:0000256" key="3">
    <source>
        <dbReference type="ARBA" id="ARBA00022833"/>
    </source>
</evidence>
<dbReference type="PANTHER" id="PTHR22791:SF6">
    <property type="entry name" value="RING-TYPE DOMAIN-CONTAINING PROTEIN"/>
    <property type="match status" value="1"/>
</dbReference>
<evidence type="ECO:0000256" key="4">
    <source>
        <dbReference type="PROSITE-ProRule" id="PRU00175"/>
    </source>
</evidence>
<dbReference type="Gene3D" id="3.30.40.10">
    <property type="entry name" value="Zinc/RING finger domain, C3HC4 (zinc finger)"/>
    <property type="match status" value="1"/>
</dbReference>
<keyword evidence="7" id="KW-1185">Reference proteome</keyword>
<evidence type="ECO:0000313" key="6">
    <source>
        <dbReference type="Ensembl" id="ENSLLTP00000006943.1"/>
    </source>
</evidence>
<dbReference type="PANTHER" id="PTHR22791">
    <property type="entry name" value="RING-TYPE DOMAIN-CONTAINING PROTEIN"/>
    <property type="match status" value="1"/>
</dbReference>
<keyword evidence="2 4" id="KW-0863">Zinc-finger</keyword>
<sequence length="172" mass="19029">MALLSSADGCGKECNICYEFYQEVSTKRVPKLLWCSHTVCLACVRKLVCQSRVVSFVVCPFCRMVTLVPQGDLQALRNNEALLREIGPPGAEASQATFDDGLKEDKDSTRVSNWSFGLRALRDNEILQEIGPPKGEASYDLSQKEERRFCGQDVAAATRTHIVLLDLLSSLA</sequence>
<dbReference type="InterPro" id="IPR051435">
    <property type="entry name" value="RING_finger_E3_ubiq-ligases"/>
</dbReference>
<dbReference type="InterPro" id="IPR001841">
    <property type="entry name" value="Znf_RING"/>
</dbReference>
<proteinExistence type="predicted"/>
<dbReference type="SUPFAM" id="SSF57850">
    <property type="entry name" value="RING/U-box"/>
    <property type="match status" value="1"/>
</dbReference>
<reference evidence="6" key="1">
    <citation type="submission" date="2025-08" db="UniProtKB">
        <authorList>
            <consortium name="Ensembl"/>
        </authorList>
    </citation>
    <scope>IDENTIFICATION</scope>
</reference>
<dbReference type="InterPro" id="IPR013083">
    <property type="entry name" value="Znf_RING/FYVE/PHD"/>
</dbReference>
<dbReference type="PROSITE" id="PS50089">
    <property type="entry name" value="ZF_RING_2"/>
    <property type="match status" value="1"/>
</dbReference>
<keyword evidence="3" id="KW-0862">Zinc</keyword>
<dbReference type="GO" id="GO:0016567">
    <property type="term" value="P:protein ubiquitination"/>
    <property type="evidence" value="ECO:0007669"/>
    <property type="project" value="TreeGrafter"/>
</dbReference>
<keyword evidence="1" id="KW-0479">Metal-binding</keyword>
<dbReference type="InterPro" id="IPR017907">
    <property type="entry name" value="Znf_RING_CS"/>
</dbReference>